<dbReference type="GO" id="GO:0005886">
    <property type="term" value="C:plasma membrane"/>
    <property type="evidence" value="ECO:0007669"/>
    <property type="project" value="UniProtKB-UniRule"/>
</dbReference>
<organism evidence="8 9">
    <name type="scientific">Deinococcus marmoris</name>
    <dbReference type="NCBI Taxonomy" id="249408"/>
    <lineage>
        <taxon>Bacteria</taxon>
        <taxon>Thermotogati</taxon>
        <taxon>Deinococcota</taxon>
        <taxon>Deinococci</taxon>
        <taxon>Deinococcales</taxon>
        <taxon>Deinococcaceae</taxon>
        <taxon>Deinococcus</taxon>
    </lineage>
</organism>
<dbReference type="PANTHER" id="PTHR30518">
    <property type="entry name" value="ENDOLYTIC MUREIN TRANSGLYCOSYLASE"/>
    <property type="match status" value="1"/>
</dbReference>
<dbReference type="eggNOG" id="COG1559">
    <property type="taxonomic scope" value="Bacteria"/>
</dbReference>
<dbReference type="HAMAP" id="MF_02065">
    <property type="entry name" value="MltG"/>
    <property type="match status" value="1"/>
</dbReference>
<sequence>MTRLRGGRAPVWARVLLILLVLLLLAALGAFLYVRNLTAPAGGAAYTLEVKPGDTLGAVARELQGKKIIKSADALRFVMRQNGTAGSLKEGMYDLDGSLSVQGVAEKLAGQARIPVINVTIPEGKRIKDLPAIFQKAGYDGAAILAALKDPSLSKYAAGKQKNLEGFVFPATYEFRPKETPRKIVETMVARMNDEFTPERIAKAKALDLSVRDWVILASMVQAEAANDLEMPIVAGVFLNRIKDGIALGSDPTVAYGLGKDLPDLDRSAGDFTKDTPYSTYTRMGLPAGPINNPGQAALQSVLNSNRKLADGRDALYFLHAPNGKIYVNHTYAEHLRDNERYR</sequence>
<comment type="catalytic activity">
    <reaction evidence="7">
        <text>a peptidoglycan chain = a peptidoglycan chain with N-acetyl-1,6-anhydromuramyl-[peptide] at the reducing end + a peptidoglycan chain with N-acetylglucosamine at the non-reducing end.</text>
        <dbReference type="EC" id="4.2.2.29"/>
    </reaction>
</comment>
<dbReference type="Proteomes" id="UP000186607">
    <property type="component" value="Unassembled WGS sequence"/>
</dbReference>
<evidence type="ECO:0000313" key="9">
    <source>
        <dbReference type="Proteomes" id="UP000186607"/>
    </source>
</evidence>
<dbReference type="Pfam" id="PF02618">
    <property type="entry name" value="YceG"/>
    <property type="match status" value="1"/>
</dbReference>
<keyword evidence="9" id="KW-1185">Reference proteome</keyword>
<keyword evidence="4 7" id="KW-0472">Membrane</keyword>
<evidence type="ECO:0000256" key="1">
    <source>
        <dbReference type="ARBA" id="ARBA00022475"/>
    </source>
</evidence>
<gene>
    <name evidence="7" type="primary">mltG</name>
    <name evidence="8" type="ORF">BOO71_0003679</name>
</gene>
<feature type="site" description="Important for catalytic activity" evidence="7">
    <location>
        <position position="224"/>
    </location>
</feature>
<dbReference type="RefSeq" id="WP_075831114.1">
    <property type="nucleotide sequence ID" value="NZ_MSTI01000041.1"/>
</dbReference>
<evidence type="ECO:0000256" key="6">
    <source>
        <dbReference type="ARBA" id="ARBA00023316"/>
    </source>
</evidence>
<keyword evidence="1 7" id="KW-1003">Cell membrane</keyword>
<dbReference type="EC" id="4.2.2.29" evidence="7"/>
<name>A0A1U7P1U2_9DEIO</name>
<proteinExistence type="inferred from homology"/>
<dbReference type="CDD" id="cd08010">
    <property type="entry name" value="MltG_like"/>
    <property type="match status" value="1"/>
</dbReference>
<evidence type="ECO:0000256" key="7">
    <source>
        <dbReference type="HAMAP-Rule" id="MF_02065"/>
    </source>
</evidence>
<dbReference type="NCBIfam" id="TIGR00247">
    <property type="entry name" value="endolytic transglycosylase MltG"/>
    <property type="match status" value="1"/>
</dbReference>
<protein>
    <recommendedName>
        <fullName evidence="7">Endolytic murein transglycosylase</fullName>
        <ecNumber evidence="7">4.2.2.29</ecNumber>
    </recommendedName>
    <alternativeName>
        <fullName evidence="7">Peptidoglycan lytic transglycosylase</fullName>
    </alternativeName>
    <alternativeName>
        <fullName evidence="7">Peptidoglycan polymerization terminase</fullName>
    </alternativeName>
</protein>
<evidence type="ECO:0000256" key="3">
    <source>
        <dbReference type="ARBA" id="ARBA00022989"/>
    </source>
</evidence>
<dbReference type="Gene3D" id="3.30.1490.480">
    <property type="entry name" value="Endolytic murein transglycosylase"/>
    <property type="match status" value="1"/>
</dbReference>
<keyword evidence="6 7" id="KW-0961">Cell wall biogenesis/degradation</keyword>
<comment type="function">
    <text evidence="7">Functions as a peptidoglycan terminase that cleaves nascent peptidoglycan strands endolytically to terminate their elongation.</text>
</comment>
<reference evidence="8 9" key="1">
    <citation type="submission" date="2017-01" db="EMBL/GenBank/DDBJ databases">
        <title>Genome Analysis of Deinococcus marmoris KOPRI26562.</title>
        <authorList>
            <person name="Kim J.H."/>
            <person name="Oh H.-M."/>
        </authorList>
    </citation>
    <scope>NUCLEOTIDE SEQUENCE [LARGE SCALE GENOMIC DNA]</scope>
    <source>
        <strain evidence="8 9">KOPRI26562</strain>
    </source>
</reference>
<keyword evidence="5 7" id="KW-0456">Lyase</keyword>
<dbReference type="STRING" id="249408.BOO71_0003679"/>
<evidence type="ECO:0000256" key="5">
    <source>
        <dbReference type="ARBA" id="ARBA00023239"/>
    </source>
</evidence>
<dbReference type="AlphaFoldDB" id="A0A1U7P1U2"/>
<dbReference type="GO" id="GO:0008932">
    <property type="term" value="F:lytic endotransglycosylase activity"/>
    <property type="evidence" value="ECO:0007669"/>
    <property type="project" value="UniProtKB-UniRule"/>
</dbReference>
<dbReference type="GO" id="GO:0009252">
    <property type="term" value="P:peptidoglycan biosynthetic process"/>
    <property type="evidence" value="ECO:0007669"/>
    <property type="project" value="UniProtKB-UniRule"/>
</dbReference>
<accession>A0A1U7P1U2</accession>
<comment type="caution">
    <text evidence="8">The sequence shown here is derived from an EMBL/GenBank/DDBJ whole genome shotgun (WGS) entry which is preliminary data.</text>
</comment>
<dbReference type="PANTHER" id="PTHR30518:SF2">
    <property type="entry name" value="ENDOLYTIC MUREIN TRANSGLYCOSYLASE"/>
    <property type="match status" value="1"/>
</dbReference>
<comment type="similarity">
    <text evidence="7">Belongs to the transglycosylase MltG family.</text>
</comment>
<evidence type="ECO:0000256" key="2">
    <source>
        <dbReference type="ARBA" id="ARBA00022692"/>
    </source>
</evidence>
<evidence type="ECO:0000256" key="4">
    <source>
        <dbReference type="ARBA" id="ARBA00023136"/>
    </source>
</evidence>
<dbReference type="OrthoDB" id="9814591at2"/>
<dbReference type="GO" id="GO:0071555">
    <property type="term" value="P:cell wall organization"/>
    <property type="evidence" value="ECO:0007669"/>
    <property type="project" value="UniProtKB-KW"/>
</dbReference>
<keyword evidence="3 7" id="KW-1133">Transmembrane helix</keyword>
<keyword evidence="2 7" id="KW-0812">Transmembrane</keyword>
<evidence type="ECO:0000313" key="8">
    <source>
        <dbReference type="EMBL" id="OLV19142.1"/>
    </source>
</evidence>
<dbReference type="InterPro" id="IPR003770">
    <property type="entry name" value="MLTG-like"/>
</dbReference>
<dbReference type="EMBL" id="MSTI01000041">
    <property type="protein sequence ID" value="OLV19142.1"/>
    <property type="molecule type" value="Genomic_DNA"/>
</dbReference>